<evidence type="ECO:0000313" key="3">
    <source>
        <dbReference type="Proteomes" id="UP001156601"/>
    </source>
</evidence>
<sequence>MSISVETEGTTFRVNINGRFNRSVIKQDLMLTEHANAMTLPSISLIEVDFTGSEEHDTASLGWLVNLVRDIKAHKKQIKLTNVPSALHALAKLSNVDELIFDENLNDK</sequence>
<evidence type="ECO:0000313" key="2">
    <source>
        <dbReference type="EMBL" id="GLR72856.1"/>
    </source>
</evidence>
<dbReference type="Proteomes" id="UP001156601">
    <property type="component" value="Unassembled WGS sequence"/>
</dbReference>
<dbReference type="Gene3D" id="3.30.750.24">
    <property type="entry name" value="STAS domain"/>
    <property type="match status" value="1"/>
</dbReference>
<reference evidence="2" key="2">
    <citation type="submission" date="2023-01" db="EMBL/GenBank/DDBJ databases">
        <title>Draft genome sequence of Agaribacter marinus strain NBRC 110023.</title>
        <authorList>
            <person name="Sun Q."/>
            <person name="Mori K."/>
        </authorList>
    </citation>
    <scope>NUCLEOTIDE SEQUENCE</scope>
    <source>
        <strain evidence="2">NBRC 110023</strain>
    </source>
</reference>
<accession>A0AA37WJ73</accession>
<dbReference type="EMBL" id="BSOT01000019">
    <property type="protein sequence ID" value="GLR72856.1"/>
    <property type="molecule type" value="Genomic_DNA"/>
</dbReference>
<dbReference type="RefSeq" id="WP_284219276.1">
    <property type="nucleotide sequence ID" value="NZ_BSOT01000019.1"/>
</dbReference>
<reference evidence="2" key="1">
    <citation type="journal article" date="2014" name="Int. J. Syst. Evol. Microbiol.">
        <title>Complete genome sequence of Corynebacterium casei LMG S-19264T (=DSM 44701T), isolated from a smear-ripened cheese.</title>
        <authorList>
            <consortium name="US DOE Joint Genome Institute (JGI-PGF)"/>
            <person name="Walter F."/>
            <person name="Albersmeier A."/>
            <person name="Kalinowski J."/>
            <person name="Ruckert C."/>
        </authorList>
    </citation>
    <scope>NUCLEOTIDE SEQUENCE</scope>
    <source>
        <strain evidence="2">NBRC 110023</strain>
    </source>
</reference>
<evidence type="ECO:0000259" key="1">
    <source>
        <dbReference type="Pfam" id="PF13466"/>
    </source>
</evidence>
<dbReference type="InterPro" id="IPR058548">
    <property type="entry name" value="MlaB-like_STAS"/>
</dbReference>
<protein>
    <recommendedName>
        <fullName evidence="1">MlaB-like STAS domain-containing protein</fullName>
    </recommendedName>
</protein>
<dbReference type="InterPro" id="IPR036513">
    <property type="entry name" value="STAS_dom_sf"/>
</dbReference>
<gene>
    <name evidence="2" type="ORF">GCM10007852_37640</name>
</gene>
<comment type="caution">
    <text evidence="2">The sequence shown here is derived from an EMBL/GenBank/DDBJ whole genome shotgun (WGS) entry which is preliminary data.</text>
</comment>
<proteinExistence type="predicted"/>
<dbReference type="Pfam" id="PF13466">
    <property type="entry name" value="STAS_2"/>
    <property type="match status" value="1"/>
</dbReference>
<keyword evidence="3" id="KW-1185">Reference proteome</keyword>
<organism evidence="2 3">
    <name type="scientific">Agaribacter marinus</name>
    <dbReference type="NCBI Taxonomy" id="1431249"/>
    <lineage>
        <taxon>Bacteria</taxon>
        <taxon>Pseudomonadati</taxon>
        <taxon>Pseudomonadota</taxon>
        <taxon>Gammaproteobacteria</taxon>
        <taxon>Alteromonadales</taxon>
        <taxon>Alteromonadaceae</taxon>
        <taxon>Agaribacter</taxon>
    </lineage>
</organism>
<feature type="domain" description="MlaB-like STAS" evidence="1">
    <location>
        <begin position="41"/>
        <end position="97"/>
    </location>
</feature>
<dbReference type="AlphaFoldDB" id="A0AA37WJ73"/>
<dbReference type="SUPFAM" id="SSF52091">
    <property type="entry name" value="SpoIIaa-like"/>
    <property type="match status" value="1"/>
</dbReference>
<name>A0AA37WJ73_9ALTE</name>